<comment type="caution">
    <text evidence="1">The sequence shown here is derived from an EMBL/GenBank/DDBJ whole genome shotgun (WGS) entry which is preliminary data.</text>
</comment>
<reference evidence="2" key="1">
    <citation type="journal article" date="2014" name="Cell">
        <title>The Architecture of a Scrambled Genome Reveals Massive Levels of Genomic Rearrangement during Development.</title>
        <authorList>
            <person name="Chen X."/>
            <person name="Bracht J.R."/>
            <person name="Goldman A.D."/>
            <person name="Dolzhenko E."/>
            <person name="Clay D.M."/>
            <person name="Swart E.C."/>
            <person name="Perlman D.H."/>
            <person name="Doak T.G."/>
            <person name="Stuart A."/>
            <person name="Amemiya C.T."/>
            <person name="Sebra R.P."/>
            <person name="Landweber L.F."/>
        </authorList>
    </citation>
    <scope>NUCLEOTIDE SEQUENCE [LARGE SCALE GENOMIC DNA]</scope>
    <source>
        <strain evidence="2">JRB310</strain>
    </source>
</reference>
<sequence length="68" mass="7757">MSLLAVLRFSVLIFSLRFLGLLLGLSSPLIFNVLFLLHFYIEVVPVPFEFRLRSSLLKPICLFSGTLK</sequence>
<dbReference type="Proteomes" id="UP000053232">
    <property type="component" value="Unassembled WGS sequence"/>
</dbReference>
<gene>
    <name evidence="1" type="ORF">OXYTRIMIC_750</name>
</gene>
<protein>
    <submittedName>
        <fullName evidence="1">Uncharacterized protein</fullName>
    </submittedName>
</protein>
<keyword evidence="2" id="KW-1185">Reference proteome</keyword>
<dbReference type="EMBL" id="ARYC01001457">
    <property type="protein sequence ID" value="KEJ82982.1"/>
    <property type="molecule type" value="Genomic_DNA"/>
</dbReference>
<organism evidence="1 2">
    <name type="scientific">Oxytricha trifallax</name>
    <dbReference type="NCBI Taxonomy" id="1172189"/>
    <lineage>
        <taxon>Eukaryota</taxon>
        <taxon>Sar</taxon>
        <taxon>Alveolata</taxon>
        <taxon>Ciliophora</taxon>
        <taxon>Intramacronucleata</taxon>
        <taxon>Spirotrichea</taxon>
        <taxon>Stichotrichia</taxon>
        <taxon>Sporadotrichida</taxon>
        <taxon>Oxytrichidae</taxon>
        <taxon>Oxytrichinae</taxon>
        <taxon>Oxytricha</taxon>
    </lineage>
</organism>
<proteinExistence type="predicted"/>
<dbReference type="AlphaFoldDB" id="A0A073IC55"/>
<evidence type="ECO:0000313" key="2">
    <source>
        <dbReference type="Proteomes" id="UP000053232"/>
    </source>
</evidence>
<evidence type="ECO:0000313" key="1">
    <source>
        <dbReference type="EMBL" id="KEJ82982.1"/>
    </source>
</evidence>
<name>A0A073IC55_9SPIT</name>
<accession>A0A073IC55</accession>